<proteinExistence type="predicted"/>
<gene>
    <name evidence="2" type="ORF">ERS852473_01528</name>
</gene>
<dbReference type="EMBL" id="CYZR01000005">
    <property type="protein sequence ID" value="CUN96703.1"/>
    <property type="molecule type" value="Genomic_DNA"/>
</dbReference>
<reference evidence="2 3" key="1">
    <citation type="submission" date="2015-09" db="EMBL/GenBank/DDBJ databases">
        <authorList>
            <consortium name="Pathogen Informatics"/>
            <person name="Wu L."/>
            <person name="Ma J."/>
        </authorList>
    </citation>
    <scope>NUCLEOTIDE SEQUENCE [LARGE SCALE GENOMIC DNA]</scope>
    <source>
        <strain evidence="2 3">2789STDY5834858</strain>
    </source>
</reference>
<keyword evidence="3" id="KW-1185">Reference proteome</keyword>
<dbReference type="RefSeq" id="WP_055259183.1">
    <property type="nucleotide sequence ID" value="NZ_BCMV01000024.1"/>
</dbReference>
<evidence type="ECO:0000313" key="3">
    <source>
        <dbReference type="Proteomes" id="UP000095488"/>
    </source>
</evidence>
<protein>
    <recommendedName>
        <fullName evidence="1">DUF6873 domain-containing protein</fullName>
    </recommendedName>
</protein>
<evidence type="ECO:0000313" key="2">
    <source>
        <dbReference type="EMBL" id="CUN96703.1"/>
    </source>
</evidence>
<dbReference type="InterPro" id="IPR049238">
    <property type="entry name" value="DUF6873"/>
</dbReference>
<name>A0ABP2AQH0_SARVE</name>
<organism evidence="2 3">
    <name type="scientific">Sarcina ventriculi</name>
    <name type="common">Clostridium ventriculi</name>
    <dbReference type="NCBI Taxonomy" id="1267"/>
    <lineage>
        <taxon>Bacteria</taxon>
        <taxon>Bacillati</taxon>
        <taxon>Bacillota</taxon>
        <taxon>Clostridia</taxon>
        <taxon>Eubacteriales</taxon>
        <taxon>Clostridiaceae</taxon>
        <taxon>Sarcina</taxon>
    </lineage>
</organism>
<comment type="caution">
    <text evidence="2">The sequence shown here is derived from an EMBL/GenBank/DDBJ whole genome shotgun (WGS) entry which is preliminary data.</text>
</comment>
<sequence>MNKCFVDYRISKEEISNLSLENLDIIKVLPSKNLYKAIDGHPDIQLNILSNNTLIAHEELFNNLKSYPSLNKFNLNLVKAKTNLKNTYPYDISLNAVNLKDFFIHNLKYTDECLLNSVKEKNLINVKQGYTKCSCAVISNNAIITSDVGIYNELKKYPIDVLGISAKDISLPYLNYGFIGGTCGLLCENKIAFFGNYNLHPYGKEIENFLIKHDVKPIFLSKKPLVDRGSILTLF</sequence>
<feature type="domain" description="DUF6873" evidence="1">
    <location>
        <begin position="5"/>
        <end position="232"/>
    </location>
</feature>
<accession>A0ABP2AQH0</accession>
<dbReference type="Pfam" id="PF21778">
    <property type="entry name" value="DUF6873"/>
    <property type="match status" value="1"/>
</dbReference>
<dbReference type="Proteomes" id="UP000095488">
    <property type="component" value="Unassembled WGS sequence"/>
</dbReference>
<evidence type="ECO:0000259" key="1">
    <source>
        <dbReference type="Pfam" id="PF21778"/>
    </source>
</evidence>